<reference evidence="1 2" key="1">
    <citation type="submission" date="2018-02" db="EMBL/GenBank/DDBJ databases">
        <authorList>
            <person name="Dubost A."/>
        </authorList>
    </citation>
    <scope>NUCLEOTIDE SEQUENCE [LARGE SCALE GENOMIC DNA]</scope>
    <source>
        <strain evidence="2">JV551A3</strain>
    </source>
</reference>
<evidence type="ECO:0000313" key="2">
    <source>
        <dbReference type="Proteomes" id="UP000294335"/>
    </source>
</evidence>
<comment type="caution">
    <text evidence="1">The sequence shown here is derived from an EMBL/GenBank/DDBJ whole genome shotgun (WGS) entry which is preliminary data.</text>
</comment>
<organism evidence="1 2">
    <name type="scientific">Pseudomonas inefficax</name>
    <dbReference type="NCBI Taxonomy" id="2078786"/>
    <lineage>
        <taxon>Bacteria</taxon>
        <taxon>Pseudomonadati</taxon>
        <taxon>Pseudomonadota</taxon>
        <taxon>Gammaproteobacteria</taxon>
        <taxon>Pseudomonadales</taxon>
        <taxon>Pseudomonadaceae</taxon>
        <taxon>Pseudomonas</taxon>
    </lineage>
</organism>
<dbReference type="EMBL" id="OPYN01000103">
    <property type="protein sequence ID" value="SPO60881.1"/>
    <property type="molecule type" value="Genomic_DNA"/>
</dbReference>
<dbReference type="AlphaFoldDB" id="A0AAQ1STG3"/>
<sequence>MPGVLSAERVGSCYPSSGLHGACEAVMTGLARSCTQVLTCRPLAEFAGPGERLAELEQSSNRVAIEGR</sequence>
<dbReference type="Proteomes" id="UP000294335">
    <property type="component" value="Unassembled WGS sequence"/>
</dbReference>
<gene>
    <name evidence="1" type="ORF">JV551A3_V1_1030098</name>
</gene>
<keyword evidence="2" id="KW-1185">Reference proteome</keyword>
<proteinExistence type="predicted"/>
<name>A0AAQ1STG3_9PSED</name>
<evidence type="ECO:0000313" key="1">
    <source>
        <dbReference type="EMBL" id="SPO60881.1"/>
    </source>
</evidence>
<protein>
    <submittedName>
        <fullName evidence="1">Uncharacterized protein</fullName>
    </submittedName>
</protein>
<accession>A0AAQ1STG3</accession>